<dbReference type="GO" id="GO:0030288">
    <property type="term" value="C:outer membrane-bounded periplasmic space"/>
    <property type="evidence" value="ECO:0007669"/>
    <property type="project" value="InterPro"/>
</dbReference>
<evidence type="ECO:0000256" key="1">
    <source>
        <dbReference type="ARBA" id="ARBA00022475"/>
    </source>
</evidence>
<keyword evidence="2 6" id="KW-0732">Signal</keyword>
<evidence type="ECO:0000256" key="3">
    <source>
        <dbReference type="ARBA" id="ARBA00023136"/>
    </source>
</evidence>
<sequence length="294" mass="32475">MKQKIILIYLAFLLLFFTGCFAPVQEFATQAPTLTQVPYTHEQLRTLPLPKGKIPVSLYSFRDQTGQYKPLPGVSSFSTAVTQGATSMLIQALKDSGWFVAVEREGLQDLLTERKIIRAALKENGKASKSTVKLPPLEYGHILLEGGITSYETNIVTGGLGARYWGLGGSVEYRQDRVSVHLRAVDIRSGRILKSVSTTKTILSKKVDASLFRFLSFKRLWEIEGGFTTNEPTQLCVAAAIDKAVIALIVEGVVDGLWTLKDPNQMKNQVIQDYLVEAGRSKEKPSIPADRIKG</sequence>
<dbReference type="AlphaFoldDB" id="A0A0D2GCX0"/>
<keyword evidence="1" id="KW-1003">Cell membrane</keyword>
<dbReference type="Proteomes" id="UP000032233">
    <property type="component" value="Unassembled WGS sequence"/>
</dbReference>
<accession>A0A0D2GCX0</accession>
<evidence type="ECO:0000256" key="5">
    <source>
        <dbReference type="ARBA" id="ARBA00023288"/>
    </source>
</evidence>
<dbReference type="PANTHER" id="PTHR41164:SF1">
    <property type="entry name" value="CURLI PRODUCTION ASSEMBLY_TRANSPORT COMPONENT CSGG"/>
    <property type="match status" value="1"/>
</dbReference>
<dbReference type="InterPro" id="IPR005534">
    <property type="entry name" value="Curli_assmbl/transp-comp_CsgG"/>
</dbReference>
<feature type="signal peptide" evidence="6">
    <location>
        <begin position="1"/>
        <end position="22"/>
    </location>
</feature>
<evidence type="ECO:0000256" key="2">
    <source>
        <dbReference type="ARBA" id="ARBA00022729"/>
    </source>
</evidence>
<keyword evidence="3" id="KW-0472">Membrane</keyword>
<keyword evidence="5" id="KW-0449">Lipoprotein</keyword>
<evidence type="ECO:0000313" key="7">
    <source>
        <dbReference type="EMBL" id="KIX12817.1"/>
    </source>
</evidence>
<dbReference type="InParanoid" id="A0A0D2GCX0"/>
<keyword evidence="8" id="KW-1185">Reference proteome</keyword>
<evidence type="ECO:0000256" key="6">
    <source>
        <dbReference type="SAM" id="SignalP"/>
    </source>
</evidence>
<comment type="caution">
    <text evidence="7">The sequence shown here is derived from an EMBL/GenBank/DDBJ whole genome shotgun (WGS) entry which is preliminary data.</text>
</comment>
<proteinExistence type="predicted"/>
<dbReference type="EMBL" id="AZAC01000023">
    <property type="protein sequence ID" value="KIX12817.1"/>
    <property type="molecule type" value="Genomic_DNA"/>
</dbReference>
<dbReference type="Gene3D" id="3.40.50.10610">
    <property type="entry name" value="ABC-type transport auxiliary lipoprotein component"/>
    <property type="match status" value="1"/>
</dbReference>
<dbReference type="PROSITE" id="PS51257">
    <property type="entry name" value="PROKAR_LIPOPROTEIN"/>
    <property type="match status" value="1"/>
</dbReference>
<feature type="chain" id="PRO_5002258487" evidence="6">
    <location>
        <begin position="23"/>
        <end position="294"/>
    </location>
</feature>
<reference evidence="7 8" key="1">
    <citation type="submission" date="2013-11" db="EMBL/GenBank/DDBJ databases">
        <title>Metagenomic analysis of a methanogenic consortium involved in long chain n-alkane degradation.</title>
        <authorList>
            <person name="Davidova I.A."/>
            <person name="Callaghan A.V."/>
            <person name="Wawrik B."/>
            <person name="Pruitt S."/>
            <person name="Marks C."/>
            <person name="Duncan K.E."/>
            <person name="Suflita J.M."/>
        </authorList>
    </citation>
    <scope>NUCLEOTIDE SEQUENCE [LARGE SCALE GENOMIC DNA]</scope>
    <source>
        <strain evidence="7 8">SPR</strain>
    </source>
</reference>
<evidence type="ECO:0000313" key="8">
    <source>
        <dbReference type="Proteomes" id="UP000032233"/>
    </source>
</evidence>
<name>A0A0D2GCX0_9BACT</name>
<keyword evidence="4" id="KW-0564">Palmitate</keyword>
<gene>
    <name evidence="7" type="ORF">X474_17540</name>
</gene>
<organism evidence="7 8">
    <name type="scientific">Dethiosulfatarculus sandiegensis</name>
    <dbReference type="NCBI Taxonomy" id="1429043"/>
    <lineage>
        <taxon>Bacteria</taxon>
        <taxon>Pseudomonadati</taxon>
        <taxon>Thermodesulfobacteriota</taxon>
        <taxon>Desulfarculia</taxon>
        <taxon>Desulfarculales</taxon>
        <taxon>Desulfarculaceae</taxon>
        <taxon>Dethiosulfatarculus</taxon>
    </lineage>
</organism>
<protein>
    <submittedName>
        <fullName evidence="7">Curli production assembly protein CsgG</fullName>
    </submittedName>
</protein>
<dbReference type="Pfam" id="PF03783">
    <property type="entry name" value="CsgG"/>
    <property type="match status" value="1"/>
</dbReference>
<dbReference type="PANTHER" id="PTHR41164">
    <property type="entry name" value="CURLI PRODUCTION ASSEMBLY/TRANSPORT COMPONENT CSGG"/>
    <property type="match status" value="1"/>
</dbReference>
<dbReference type="FunCoup" id="A0A0D2GCX0">
    <property type="interactions" value="54"/>
</dbReference>
<dbReference type="PATRIC" id="fig|1429043.3.peg.3709"/>
<evidence type="ECO:0000256" key="4">
    <source>
        <dbReference type="ARBA" id="ARBA00023139"/>
    </source>
</evidence>
<dbReference type="STRING" id="1429043.X474_17540"/>